<reference evidence="1 2" key="1">
    <citation type="submission" date="2021-01" db="EMBL/GenBank/DDBJ databases">
        <title>Whole genome shotgun sequence of Catellatospora coxensis NBRC 107359.</title>
        <authorList>
            <person name="Komaki H."/>
            <person name="Tamura T."/>
        </authorList>
    </citation>
    <scope>NUCLEOTIDE SEQUENCE [LARGE SCALE GENOMIC DNA]</scope>
    <source>
        <strain evidence="1 2">NBRC 107359</strain>
    </source>
</reference>
<proteinExistence type="predicted"/>
<protein>
    <submittedName>
        <fullName evidence="1">Uncharacterized protein</fullName>
    </submittedName>
</protein>
<keyword evidence="2" id="KW-1185">Reference proteome</keyword>
<dbReference type="EMBL" id="BONI01000016">
    <property type="protein sequence ID" value="GIG05714.1"/>
    <property type="molecule type" value="Genomic_DNA"/>
</dbReference>
<comment type="caution">
    <text evidence="1">The sequence shown here is derived from an EMBL/GenBank/DDBJ whole genome shotgun (WGS) entry which is preliminary data.</text>
</comment>
<name>A0A8J3KUZ9_9ACTN</name>
<dbReference type="Proteomes" id="UP000630887">
    <property type="component" value="Unassembled WGS sequence"/>
</dbReference>
<gene>
    <name evidence="1" type="ORF">Cco03nite_24140</name>
</gene>
<evidence type="ECO:0000313" key="1">
    <source>
        <dbReference type="EMBL" id="GIG05714.1"/>
    </source>
</evidence>
<dbReference type="AlphaFoldDB" id="A0A8J3KUZ9"/>
<accession>A0A8J3KUZ9</accession>
<sequence length="57" mass="6181">MSVTCDDILHRLERLADSGAGVLACAVRDAIACNVPLEQIAQRANMPLEDILAVFDR</sequence>
<organism evidence="1 2">
    <name type="scientific">Catellatospora coxensis</name>
    <dbReference type="NCBI Taxonomy" id="310354"/>
    <lineage>
        <taxon>Bacteria</taxon>
        <taxon>Bacillati</taxon>
        <taxon>Actinomycetota</taxon>
        <taxon>Actinomycetes</taxon>
        <taxon>Micromonosporales</taxon>
        <taxon>Micromonosporaceae</taxon>
        <taxon>Catellatospora</taxon>
    </lineage>
</organism>
<evidence type="ECO:0000313" key="2">
    <source>
        <dbReference type="Proteomes" id="UP000630887"/>
    </source>
</evidence>
<dbReference type="RefSeq" id="WP_203692132.1">
    <property type="nucleotide sequence ID" value="NZ_BAAALC010000025.1"/>
</dbReference>